<dbReference type="EnsemblMetazoa" id="MESCA009395-RA">
    <property type="protein sequence ID" value="MESCA009395-PA"/>
    <property type="gene ID" value="MESCA009395"/>
</dbReference>
<feature type="domain" description="C2H2-type" evidence="7">
    <location>
        <begin position="30"/>
        <end position="59"/>
    </location>
</feature>
<keyword evidence="9" id="KW-1185">Reference proteome</keyword>
<evidence type="ECO:0000256" key="4">
    <source>
        <dbReference type="ARBA" id="ARBA00022833"/>
    </source>
</evidence>
<feature type="domain" description="C2H2-type" evidence="7">
    <location>
        <begin position="10"/>
        <end position="29"/>
    </location>
</feature>
<accession>T1GZT8</accession>
<keyword evidence="5" id="KW-0539">Nucleus</keyword>
<dbReference type="GO" id="GO:0000978">
    <property type="term" value="F:RNA polymerase II cis-regulatory region sequence-specific DNA binding"/>
    <property type="evidence" value="ECO:0007669"/>
    <property type="project" value="TreeGrafter"/>
</dbReference>
<dbReference type="InterPro" id="IPR036236">
    <property type="entry name" value="Znf_C2H2_sf"/>
</dbReference>
<evidence type="ECO:0000256" key="2">
    <source>
        <dbReference type="ARBA" id="ARBA00022737"/>
    </source>
</evidence>
<dbReference type="SUPFAM" id="SSF57667">
    <property type="entry name" value="beta-beta-alpha zinc fingers"/>
    <property type="match status" value="1"/>
</dbReference>
<dbReference type="AlphaFoldDB" id="T1GZT8"/>
<reference evidence="9" key="1">
    <citation type="submission" date="2013-02" db="EMBL/GenBank/DDBJ databases">
        <authorList>
            <person name="Hughes D."/>
        </authorList>
    </citation>
    <scope>NUCLEOTIDE SEQUENCE</scope>
    <source>
        <strain>Durham</strain>
        <strain evidence="9">NC isolate 2 -- Noor lab</strain>
    </source>
</reference>
<keyword evidence="3 6" id="KW-0863">Zinc-finger</keyword>
<dbReference type="HOGENOM" id="CLU_994956_0_0_1"/>
<dbReference type="PROSITE" id="PS50157">
    <property type="entry name" value="ZINC_FINGER_C2H2_2"/>
    <property type="match status" value="2"/>
</dbReference>
<evidence type="ECO:0000256" key="5">
    <source>
        <dbReference type="ARBA" id="ARBA00023242"/>
    </source>
</evidence>
<proteinExistence type="predicted"/>
<keyword evidence="4" id="KW-0862">Zinc</keyword>
<protein>
    <recommendedName>
        <fullName evidence="7">C2H2-type domain-containing protein</fullName>
    </recommendedName>
</protein>
<dbReference type="GO" id="GO:0031519">
    <property type="term" value="C:PcG protein complex"/>
    <property type="evidence" value="ECO:0007669"/>
    <property type="project" value="TreeGrafter"/>
</dbReference>
<dbReference type="GO" id="GO:0000785">
    <property type="term" value="C:chromatin"/>
    <property type="evidence" value="ECO:0007669"/>
    <property type="project" value="TreeGrafter"/>
</dbReference>
<evidence type="ECO:0000259" key="7">
    <source>
        <dbReference type="PROSITE" id="PS50157"/>
    </source>
</evidence>
<evidence type="ECO:0000256" key="3">
    <source>
        <dbReference type="ARBA" id="ARBA00022771"/>
    </source>
</evidence>
<dbReference type="GO" id="GO:0000981">
    <property type="term" value="F:DNA-binding transcription factor activity, RNA polymerase II-specific"/>
    <property type="evidence" value="ECO:0007669"/>
    <property type="project" value="TreeGrafter"/>
</dbReference>
<dbReference type="FunFam" id="3.30.160.60:FF:002343">
    <property type="entry name" value="Zinc finger protein 33A"/>
    <property type="match status" value="1"/>
</dbReference>
<dbReference type="PANTHER" id="PTHR14003:SF23">
    <property type="entry name" value="ZINC FINGER PROTEIN 143"/>
    <property type="match status" value="1"/>
</dbReference>
<dbReference type="STRING" id="36166.T1GZT8"/>
<organism evidence="8 9">
    <name type="scientific">Megaselia scalaris</name>
    <name type="common">Humpbacked fly</name>
    <name type="synonym">Phora scalaris</name>
    <dbReference type="NCBI Taxonomy" id="36166"/>
    <lineage>
        <taxon>Eukaryota</taxon>
        <taxon>Metazoa</taxon>
        <taxon>Ecdysozoa</taxon>
        <taxon>Arthropoda</taxon>
        <taxon>Hexapoda</taxon>
        <taxon>Insecta</taxon>
        <taxon>Pterygota</taxon>
        <taxon>Neoptera</taxon>
        <taxon>Endopterygota</taxon>
        <taxon>Diptera</taxon>
        <taxon>Brachycera</taxon>
        <taxon>Muscomorpha</taxon>
        <taxon>Platypezoidea</taxon>
        <taxon>Phoridae</taxon>
        <taxon>Megaseliini</taxon>
        <taxon>Megaselia</taxon>
    </lineage>
</organism>
<dbReference type="Gene3D" id="3.30.160.60">
    <property type="entry name" value="Classic Zinc Finger"/>
    <property type="match status" value="2"/>
</dbReference>
<dbReference type="EMBL" id="CAQQ02196228">
    <property type="status" value="NOT_ANNOTATED_CDS"/>
    <property type="molecule type" value="Genomic_DNA"/>
</dbReference>
<evidence type="ECO:0000256" key="1">
    <source>
        <dbReference type="ARBA" id="ARBA00022723"/>
    </source>
</evidence>
<dbReference type="InterPro" id="IPR013087">
    <property type="entry name" value="Znf_C2H2_type"/>
</dbReference>
<sequence length="280" mass="30644">MAKLLIVNIAFTASHHLKTHIRTHTGEKPYPCESNSCQKSFSTSHSLKSHRKTHDKNKIEIGETEKVIENSFVQNQAVQLALPSEEEILPWMDNGILSSNPLIPMTPVSTPLNVILPTTVPSFIDLNESSKVQITNVNDEVKPIPPETEQYLQDELYIAGQENIESLLKHIDGDGCSLEHDMMDPASLNDILMAINSITPDTQSSLKKITADAGICGCTVCKCGEVNGCFGGCGSNKHGNNNKQKLNLTEAHSIYKSEVTAVSEPKEKSCCMGDKARTRA</sequence>
<evidence type="ECO:0000313" key="9">
    <source>
        <dbReference type="Proteomes" id="UP000015102"/>
    </source>
</evidence>
<dbReference type="GO" id="GO:0005667">
    <property type="term" value="C:transcription regulator complex"/>
    <property type="evidence" value="ECO:0007669"/>
    <property type="project" value="TreeGrafter"/>
</dbReference>
<dbReference type="PANTHER" id="PTHR14003">
    <property type="entry name" value="TRANSCRIPTIONAL REPRESSOR PROTEIN YY"/>
    <property type="match status" value="1"/>
</dbReference>
<keyword evidence="2" id="KW-0677">Repeat</keyword>
<name>T1GZT8_MEGSC</name>
<evidence type="ECO:0000313" key="8">
    <source>
        <dbReference type="EnsemblMetazoa" id="MESCA009395-PA"/>
    </source>
</evidence>
<keyword evidence="1" id="KW-0479">Metal-binding</keyword>
<dbReference type="Proteomes" id="UP000015102">
    <property type="component" value="Unassembled WGS sequence"/>
</dbReference>
<evidence type="ECO:0000256" key="6">
    <source>
        <dbReference type="PROSITE-ProRule" id="PRU00042"/>
    </source>
</evidence>
<reference evidence="8" key="2">
    <citation type="submission" date="2015-06" db="UniProtKB">
        <authorList>
            <consortium name="EnsemblMetazoa"/>
        </authorList>
    </citation>
    <scope>IDENTIFICATION</scope>
</reference>
<dbReference type="GO" id="GO:0008270">
    <property type="term" value="F:zinc ion binding"/>
    <property type="evidence" value="ECO:0007669"/>
    <property type="project" value="UniProtKB-KW"/>
</dbReference>
<dbReference type="PROSITE" id="PS00028">
    <property type="entry name" value="ZINC_FINGER_C2H2_1"/>
    <property type="match status" value="1"/>
</dbReference>